<organism evidence="2 3">
    <name type="scientific">Aphis glycines</name>
    <name type="common">Soybean aphid</name>
    <dbReference type="NCBI Taxonomy" id="307491"/>
    <lineage>
        <taxon>Eukaryota</taxon>
        <taxon>Metazoa</taxon>
        <taxon>Ecdysozoa</taxon>
        <taxon>Arthropoda</taxon>
        <taxon>Hexapoda</taxon>
        <taxon>Insecta</taxon>
        <taxon>Pterygota</taxon>
        <taxon>Neoptera</taxon>
        <taxon>Paraneoptera</taxon>
        <taxon>Hemiptera</taxon>
        <taxon>Sternorrhyncha</taxon>
        <taxon>Aphidomorpha</taxon>
        <taxon>Aphidoidea</taxon>
        <taxon>Aphididae</taxon>
        <taxon>Aphidini</taxon>
        <taxon>Aphis</taxon>
        <taxon>Aphis</taxon>
    </lineage>
</organism>
<accession>A0A6G0T3R4</accession>
<keyword evidence="1" id="KW-0472">Membrane</keyword>
<evidence type="ECO:0000313" key="2">
    <source>
        <dbReference type="EMBL" id="KAE9525290.1"/>
    </source>
</evidence>
<evidence type="ECO:0000313" key="3">
    <source>
        <dbReference type="Proteomes" id="UP000475862"/>
    </source>
</evidence>
<proteinExistence type="predicted"/>
<dbReference type="Proteomes" id="UP000475862">
    <property type="component" value="Unassembled WGS sequence"/>
</dbReference>
<dbReference type="EMBL" id="VYZN01000061">
    <property type="protein sequence ID" value="KAE9525290.1"/>
    <property type="molecule type" value="Genomic_DNA"/>
</dbReference>
<comment type="caution">
    <text evidence="2">The sequence shown here is derived from an EMBL/GenBank/DDBJ whole genome shotgun (WGS) entry which is preliminary data.</text>
</comment>
<reference evidence="2 3" key="1">
    <citation type="submission" date="2019-08" db="EMBL/GenBank/DDBJ databases">
        <title>The genome of the soybean aphid Biotype 1, its phylome, world population structure and adaptation to the North American continent.</title>
        <authorList>
            <person name="Giordano R."/>
            <person name="Donthu R.K."/>
            <person name="Hernandez A.G."/>
            <person name="Wright C.L."/>
            <person name="Zimin A.V."/>
        </authorList>
    </citation>
    <scope>NUCLEOTIDE SEQUENCE [LARGE SCALE GENOMIC DNA]</scope>
    <source>
        <tissue evidence="2">Whole aphids</tissue>
    </source>
</reference>
<keyword evidence="3" id="KW-1185">Reference proteome</keyword>
<name>A0A6G0T3R4_APHGL</name>
<keyword evidence="1" id="KW-0812">Transmembrane</keyword>
<gene>
    <name evidence="2" type="ORF">AGLY_014358</name>
</gene>
<dbReference type="AlphaFoldDB" id="A0A6G0T3R4"/>
<evidence type="ECO:0000256" key="1">
    <source>
        <dbReference type="SAM" id="Phobius"/>
    </source>
</evidence>
<keyword evidence="1" id="KW-1133">Transmembrane helix</keyword>
<protein>
    <submittedName>
        <fullName evidence="2">Uncharacterized protein</fullName>
    </submittedName>
</protein>
<feature type="transmembrane region" description="Helical" evidence="1">
    <location>
        <begin position="107"/>
        <end position="127"/>
    </location>
</feature>
<sequence>MRRPRSVLGSDVLMVMISGELRGRVQRNSIASPSPIDSVSAERDQSTRRLLAPGTTAFVVKIAVAYLAPIPVIRDWQYCDYLLSLVKTKLANLILGISNCEIRAQQLFAILIIDIGWSHVLYSYLNYIRHLKHILSRIPTIGVLDKIFGAESYLPCHMAYLYNYNLSLVRGLSVNVTQVKLGTANIT</sequence>
<feature type="transmembrane region" description="Helical" evidence="1">
    <location>
        <begin position="50"/>
        <end position="68"/>
    </location>
</feature>
<dbReference type="OrthoDB" id="10555466at2759"/>